<keyword evidence="2" id="KW-1185">Reference proteome</keyword>
<organism evidence="1 2">
    <name type="scientific">Mycena pura</name>
    <dbReference type="NCBI Taxonomy" id="153505"/>
    <lineage>
        <taxon>Eukaryota</taxon>
        <taxon>Fungi</taxon>
        <taxon>Dikarya</taxon>
        <taxon>Basidiomycota</taxon>
        <taxon>Agaricomycotina</taxon>
        <taxon>Agaricomycetes</taxon>
        <taxon>Agaricomycetidae</taxon>
        <taxon>Agaricales</taxon>
        <taxon>Marasmiineae</taxon>
        <taxon>Mycenaceae</taxon>
        <taxon>Mycena</taxon>
    </lineage>
</organism>
<protein>
    <recommendedName>
        <fullName evidence="3">Cell division cycle protein 123</fullName>
    </recommendedName>
</protein>
<gene>
    <name evidence="1" type="ORF">GGX14DRAFT_480109</name>
</gene>
<evidence type="ECO:0000313" key="2">
    <source>
        <dbReference type="Proteomes" id="UP001219525"/>
    </source>
</evidence>
<comment type="caution">
    <text evidence="1">The sequence shown here is derived from an EMBL/GenBank/DDBJ whole genome shotgun (WGS) entry which is preliminary data.</text>
</comment>
<proteinExistence type="predicted"/>
<sequence length="321" mass="35979">MWLILISSATVSQSIAEKTELFNTTFLDPALLPPALATRIPVALPDPRATFYGRWIDLIVRLRNISPNVVRTLTLTPYYAKTLLNASTVAMLTGRISNLHKEDLLDPSPFDHLFHKLAAAEAAPPRYFARYDAASPKDSPLNAPLTSPSAVVHQLATSQRSHNSLSDALALNSPIHIYFMPWDEMMDTRREYRVFCAPTSEYNPRPNRVTAVSQYSWHKPSLLAELPREQIEAEVNHLLEGIERIHREIIAYSVNNGTKESLDKEGFVFDVYVDIGIGEVQLLELNPFGIASGCGSCLFNWVTDAETLYGNKEEIEVRLSI</sequence>
<reference evidence="1" key="1">
    <citation type="submission" date="2023-03" db="EMBL/GenBank/DDBJ databases">
        <title>Massive genome expansion in bonnet fungi (Mycena s.s.) driven by repeated elements and novel gene families across ecological guilds.</title>
        <authorList>
            <consortium name="Lawrence Berkeley National Laboratory"/>
            <person name="Harder C.B."/>
            <person name="Miyauchi S."/>
            <person name="Viragh M."/>
            <person name="Kuo A."/>
            <person name="Thoen E."/>
            <person name="Andreopoulos B."/>
            <person name="Lu D."/>
            <person name="Skrede I."/>
            <person name="Drula E."/>
            <person name="Henrissat B."/>
            <person name="Morin E."/>
            <person name="Kohler A."/>
            <person name="Barry K."/>
            <person name="LaButti K."/>
            <person name="Morin E."/>
            <person name="Salamov A."/>
            <person name="Lipzen A."/>
            <person name="Mereny Z."/>
            <person name="Hegedus B."/>
            <person name="Baldrian P."/>
            <person name="Stursova M."/>
            <person name="Weitz H."/>
            <person name="Taylor A."/>
            <person name="Grigoriev I.V."/>
            <person name="Nagy L.G."/>
            <person name="Martin F."/>
            <person name="Kauserud H."/>
        </authorList>
    </citation>
    <scope>NUCLEOTIDE SEQUENCE</scope>
    <source>
        <strain evidence="1">9144</strain>
    </source>
</reference>
<dbReference type="Proteomes" id="UP001219525">
    <property type="component" value="Unassembled WGS sequence"/>
</dbReference>
<accession>A0AAD6UXE7</accession>
<evidence type="ECO:0008006" key="3">
    <source>
        <dbReference type="Google" id="ProtNLM"/>
    </source>
</evidence>
<dbReference type="EMBL" id="JARJCW010000120">
    <property type="protein sequence ID" value="KAJ7192429.1"/>
    <property type="molecule type" value="Genomic_DNA"/>
</dbReference>
<evidence type="ECO:0000313" key="1">
    <source>
        <dbReference type="EMBL" id="KAJ7192429.1"/>
    </source>
</evidence>
<name>A0AAD6UXE7_9AGAR</name>
<dbReference type="AlphaFoldDB" id="A0AAD6UXE7"/>